<sequence length="228" mass="23955" precursor="true">MIRYFLATTALLVASVGLASSARADFIVQIVGTDSQVPVFQQGSTGTMRVLIHSTEADTNRTLQGFNLGFDFGSEGLGFEPFFGSSASDFTPASAIFGTTSITANPDRINYDFELNGSGGSLLLDEFDSPTDAAELATISFEIAGNAAVGFYDFEFESPANVQTLLSGVQSINSTFGNNVVTGLPGSNAILLTPLGGQFQIVAIPEPSSLLAISSLTAVGLFGRRRRR</sequence>
<dbReference type="AlphaFoldDB" id="A0A5B1CTA4"/>
<dbReference type="Pfam" id="PF07589">
    <property type="entry name" value="PEP-CTERM"/>
    <property type="match status" value="1"/>
</dbReference>
<name>A0A5B1CTA4_9BACT</name>
<evidence type="ECO:0000256" key="1">
    <source>
        <dbReference type="SAM" id="SignalP"/>
    </source>
</evidence>
<proteinExistence type="predicted"/>
<keyword evidence="1" id="KW-0732">Signal</keyword>
<dbReference type="EMBL" id="VRLW01000001">
    <property type="protein sequence ID" value="KAA1262454.1"/>
    <property type="molecule type" value="Genomic_DNA"/>
</dbReference>
<dbReference type="NCBIfam" id="TIGR02595">
    <property type="entry name" value="PEP_CTERM"/>
    <property type="match status" value="1"/>
</dbReference>
<dbReference type="RefSeq" id="WP_068266963.1">
    <property type="nucleotide sequence ID" value="NZ_LWSK01000142.1"/>
</dbReference>
<feature type="domain" description="Ice-binding protein C-terminal" evidence="2">
    <location>
        <begin position="203"/>
        <end position="227"/>
    </location>
</feature>
<keyword evidence="4" id="KW-1185">Reference proteome</keyword>
<evidence type="ECO:0000313" key="3">
    <source>
        <dbReference type="EMBL" id="KAA1262454.1"/>
    </source>
</evidence>
<gene>
    <name evidence="3" type="ORF">LF1_50180</name>
</gene>
<feature type="signal peptide" evidence="1">
    <location>
        <begin position="1"/>
        <end position="24"/>
    </location>
</feature>
<organism evidence="3 4">
    <name type="scientific">Rubripirellula obstinata</name>
    <dbReference type="NCBI Taxonomy" id="406547"/>
    <lineage>
        <taxon>Bacteria</taxon>
        <taxon>Pseudomonadati</taxon>
        <taxon>Planctomycetota</taxon>
        <taxon>Planctomycetia</taxon>
        <taxon>Pirellulales</taxon>
        <taxon>Pirellulaceae</taxon>
        <taxon>Rubripirellula</taxon>
    </lineage>
</organism>
<comment type="caution">
    <text evidence="3">The sequence shown here is derived from an EMBL/GenBank/DDBJ whole genome shotgun (WGS) entry which is preliminary data.</text>
</comment>
<evidence type="ECO:0000259" key="2">
    <source>
        <dbReference type="Pfam" id="PF07589"/>
    </source>
</evidence>
<dbReference type="InterPro" id="IPR013424">
    <property type="entry name" value="Ice-binding_C"/>
</dbReference>
<feature type="chain" id="PRO_5022908474" description="Ice-binding protein C-terminal domain-containing protein" evidence="1">
    <location>
        <begin position="25"/>
        <end position="228"/>
    </location>
</feature>
<accession>A0A5B1CTA4</accession>
<dbReference type="Proteomes" id="UP000322699">
    <property type="component" value="Unassembled WGS sequence"/>
</dbReference>
<evidence type="ECO:0000313" key="4">
    <source>
        <dbReference type="Proteomes" id="UP000322699"/>
    </source>
</evidence>
<reference evidence="3 4" key="1">
    <citation type="submission" date="2019-08" db="EMBL/GenBank/DDBJ databases">
        <title>Deep-cultivation of Planctomycetes and their phenomic and genomic characterization uncovers novel biology.</title>
        <authorList>
            <person name="Wiegand S."/>
            <person name="Jogler M."/>
            <person name="Boedeker C."/>
            <person name="Pinto D."/>
            <person name="Vollmers J."/>
            <person name="Rivas-Marin E."/>
            <person name="Kohn T."/>
            <person name="Peeters S.H."/>
            <person name="Heuer A."/>
            <person name="Rast P."/>
            <person name="Oberbeckmann S."/>
            <person name="Bunk B."/>
            <person name="Jeske O."/>
            <person name="Meyerdierks A."/>
            <person name="Storesund J.E."/>
            <person name="Kallscheuer N."/>
            <person name="Luecker S."/>
            <person name="Lage O.M."/>
            <person name="Pohl T."/>
            <person name="Merkel B.J."/>
            <person name="Hornburger P."/>
            <person name="Mueller R.-W."/>
            <person name="Bruemmer F."/>
            <person name="Labrenz M."/>
            <person name="Spormann A.M."/>
            <person name="Op Den Camp H."/>
            <person name="Overmann J."/>
            <person name="Amann R."/>
            <person name="Jetten M.S.M."/>
            <person name="Mascher T."/>
            <person name="Medema M.H."/>
            <person name="Devos D.P."/>
            <person name="Kaster A.-K."/>
            <person name="Ovreas L."/>
            <person name="Rohde M."/>
            <person name="Galperin M.Y."/>
            <person name="Jogler C."/>
        </authorList>
    </citation>
    <scope>NUCLEOTIDE SEQUENCE [LARGE SCALE GENOMIC DNA]</scope>
    <source>
        <strain evidence="3 4">LF1</strain>
    </source>
</reference>
<protein>
    <recommendedName>
        <fullName evidence="2">Ice-binding protein C-terminal domain-containing protein</fullName>
    </recommendedName>
</protein>